<organism evidence="1 2">
    <name type="scientific">Ilex paraguariensis</name>
    <name type="common">yerba mate</name>
    <dbReference type="NCBI Taxonomy" id="185542"/>
    <lineage>
        <taxon>Eukaryota</taxon>
        <taxon>Viridiplantae</taxon>
        <taxon>Streptophyta</taxon>
        <taxon>Embryophyta</taxon>
        <taxon>Tracheophyta</taxon>
        <taxon>Spermatophyta</taxon>
        <taxon>Magnoliopsida</taxon>
        <taxon>eudicotyledons</taxon>
        <taxon>Gunneridae</taxon>
        <taxon>Pentapetalae</taxon>
        <taxon>asterids</taxon>
        <taxon>campanulids</taxon>
        <taxon>Aquifoliales</taxon>
        <taxon>Aquifoliaceae</taxon>
        <taxon>Ilex</taxon>
    </lineage>
</organism>
<evidence type="ECO:0000313" key="1">
    <source>
        <dbReference type="EMBL" id="CAK9171855.1"/>
    </source>
</evidence>
<protein>
    <submittedName>
        <fullName evidence="1">Uncharacterized protein</fullName>
    </submittedName>
</protein>
<dbReference type="Proteomes" id="UP001642360">
    <property type="component" value="Unassembled WGS sequence"/>
</dbReference>
<dbReference type="AlphaFoldDB" id="A0ABC8TQU5"/>
<comment type="caution">
    <text evidence="1">The sequence shown here is derived from an EMBL/GenBank/DDBJ whole genome shotgun (WGS) entry which is preliminary data.</text>
</comment>
<sequence>WRKPLSVNPSHLSSLSSGNSTKTRLIAAGVDLYTAVVARLRPEDVTPAGTAKE</sequence>
<name>A0ABC8TQU5_9AQUA</name>
<gene>
    <name evidence="1" type="ORF">ILEXP_LOCUS41462</name>
</gene>
<feature type="non-terminal residue" evidence="1">
    <location>
        <position position="1"/>
    </location>
</feature>
<keyword evidence="2" id="KW-1185">Reference proteome</keyword>
<reference evidence="1 2" key="1">
    <citation type="submission" date="2024-02" db="EMBL/GenBank/DDBJ databases">
        <authorList>
            <person name="Vignale AGUSTIN F."/>
            <person name="Sosa J E."/>
            <person name="Modenutti C."/>
        </authorList>
    </citation>
    <scope>NUCLEOTIDE SEQUENCE [LARGE SCALE GENOMIC DNA]</scope>
</reference>
<evidence type="ECO:0000313" key="2">
    <source>
        <dbReference type="Proteomes" id="UP001642360"/>
    </source>
</evidence>
<dbReference type="EMBL" id="CAUOFW020005851">
    <property type="protein sequence ID" value="CAK9171855.1"/>
    <property type="molecule type" value="Genomic_DNA"/>
</dbReference>
<proteinExistence type="predicted"/>
<accession>A0ABC8TQU5</accession>